<reference evidence="6" key="1">
    <citation type="submission" date="2021-04" db="EMBL/GenBank/DDBJ databases">
        <title>Phylogenetic analysis of Acidobacteriaceae.</title>
        <authorList>
            <person name="Qiu L."/>
            <person name="Zhang Q."/>
        </authorList>
    </citation>
    <scope>NUCLEOTIDE SEQUENCE</scope>
    <source>
        <strain evidence="6">DSM 25168</strain>
    </source>
</reference>
<evidence type="ECO:0000256" key="4">
    <source>
        <dbReference type="ARBA" id="ARBA00023136"/>
    </source>
</evidence>
<evidence type="ECO:0000256" key="5">
    <source>
        <dbReference type="SAM" id="Phobius"/>
    </source>
</evidence>
<evidence type="ECO:0000313" key="7">
    <source>
        <dbReference type="Proteomes" id="UP001059380"/>
    </source>
</evidence>
<dbReference type="Proteomes" id="UP001059380">
    <property type="component" value="Chromosome"/>
</dbReference>
<keyword evidence="7" id="KW-1185">Reference proteome</keyword>
<evidence type="ECO:0000256" key="3">
    <source>
        <dbReference type="ARBA" id="ARBA00022989"/>
    </source>
</evidence>
<feature type="transmembrane region" description="Helical" evidence="5">
    <location>
        <begin position="106"/>
        <end position="125"/>
    </location>
</feature>
<feature type="transmembrane region" description="Helical" evidence="5">
    <location>
        <begin position="65"/>
        <end position="86"/>
    </location>
</feature>
<dbReference type="Pfam" id="PF02674">
    <property type="entry name" value="Colicin_V"/>
    <property type="match status" value="1"/>
</dbReference>
<dbReference type="PANTHER" id="PTHR37306:SF1">
    <property type="entry name" value="COLICIN V PRODUCTION PROTEIN"/>
    <property type="match status" value="1"/>
</dbReference>
<proteinExistence type="predicted"/>
<sequence>MTAVDWGVVIILACAVLAGLAQGFFRSVCGLLGVILGLVTAAWNYGKVASLFLPLVKIPAVANTIAFLLIAIAVMAVIGLIGNLLAKTLRLLGLGWLDGLAGAVFGFFQGALLVIIGILVVVAFFPQAHWIADARLPRMFFGACHVSANVTPAELGERVRSGLRAWEAESPRWLHPGQS</sequence>
<dbReference type="KEGG" id="orp:MOP44_19130"/>
<name>A0A9J7BIP4_9BACT</name>
<dbReference type="AlphaFoldDB" id="A0A9J7BIP4"/>
<keyword evidence="3 5" id="KW-1133">Transmembrane helix</keyword>
<keyword evidence="2 5" id="KW-0812">Transmembrane</keyword>
<organism evidence="6 7">
    <name type="scientific">Occallatibacter riparius</name>
    <dbReference type="NCBI Taxonomy" id="1002689"/>
    <lineage>
        <taxon>Bacteria</taxon>
        <taxon>Pseudomonadati</taxon>
        <taxon>Acidobacteriota</taxon>
        <taxon>Terriglobia</taxon>
        <taxon>Terriglobales</taxon>
        <taxon>Acidobacteriaceae</taxon>
        <taxon>Occallatibacter</taxon>
    </lineage>
</organism>
<gene>
    <name evidence="6" type="ORF">MOP44_19130</name>
</gene>
<dbReference type="RefSeq" id="WP_260791859.1">
    <property type="nucleotide sequence ID" value="NZ_CP093313.1"/>
</dbReference>
<evidence type="ECO:0000256" key="2">
    <source>
        <dbReference type="ARBA" id="ARBA00022692"/>
    </source>
</evidence>
<dbReference type="InterPro" id="IPR003825">
    <property type="entry name" value="Colicin-V_CvpA"/>
</dbReference>
<dbReference type="GO" id="GO:0009403">
    <property type="term" value="P:toxin biosynthetic process"/>
    <property type="evidence" value="ECO:0007669"/>
    <property type="project" value="InterPro"/>
</dbReference>
<protein>
    <submittedName>
        <fullName evidence="6">CvpA family protein</fullName>
    </submittedName>
</protein>
<keyword evidence="4 5" id="KW-0472">Membrane</keyword>
<comment type="subcellular location">
    <subcellularLocation>
        <location evidence="1">Membrane</location>
        <topology evidence="1">Multi-pass membrane protein</topology>
    </subcellularLocation>
</comment>
<evidence type="ECO:0000313" key="6">
    <source>
        <dbReference type="EMBL" id="UWZ82672.1"/>
    </source>
</evidence>
<evidence type="ECO:0000256" key="1">
    <source>
        <dbReference type="ARBA" id="ARBA00004141"/>
    </source>
</evidence>
<dbReference type="EMBL" id="CP093313">
    <property type="protein sequence ID" value="UWZ82672.1"/>
    <property type="molecule type" value="Genomic_DNA"/>
</dbReference>
<feature type="transmembrane region" description="Helical" evidence="5">
    <location>
        <begin position="31"/>
        <end position="53"/>
    </location>
</feature>
<dbReference type="GO" id="GO:0016020">
    <property type="term" value="C:membrane"/>
    <property type="evidence" value="ECO:0007669"/>
    <property type="project" value="UniProtKB-SubCell"/>
</dbReference>
<dbReference type="PANTHER" id="PTHR37306">
    <property type="entry name" value="COLICIN V PRODUCTION PROTEIN"/>
    <property type="match status" value="1"/>
</dbReference>
<accession>A0A9J7BIP4</accession>